<evidence type="ECO:0000313" key="2">
    <source>
        <dbReference type="Proteomes" id="UP000798662"/>
    </source>
</evidence>
<dbReference type="Proteomes" id="UP000798662">
    <property type="component" value="Chromosome 3"/>
</dbReference>
<sequence length="670" mass="70598">MRPPLSRTGLLQVRVASWQVHVFSFFYKRTPLSPPQATANTVSLAPAGRGCTQTLGVGGRRRRRLRCRPLGVVAAAGAARDAPSRRPWPCRFGRRWGGRCASTMGALSSPPPPTSTPVSVVALGEDKKAAPRWLVADSGDQFKAAVGYGGVGASSQGDRLRSRGVSPAPPAATSPPPFPPVFHTTARGLLLHWGVLPNPNATPPSTLCGTMAGSRQLFARAAAAGVAAAAMMRSAAAADGDIAGLPAVQYLLTSFQGLGLGVGYSSAVRPLDDAVFYWGSQRPMGWSDTTNSVWLALAGGDKVQCGIKRDTLTTHCWGSFAPAVEEHREIPALALVLGGEKACALTFDIGLVDIAALSLKEVTAESVATFLASVKPVCWGTQGSDSTDDNSDLQPRVPDDMDADDAVVDVQAGTGYVCVRTFKGRVSCSGHFSSSMPANGDVPSGAFATLAGGTTHVCGVVAGGAMRCWGECSTLGECFDQTTGGGRFSYLADVRWAEFQGTLSAGTAFTCGLTADLVPRCFGRNFWGEYPEPSATQFIQIQSAESHTCGIVRKDSSLHCWGTCYYAECQPDLDAEARLFSTIPCGRAAASGGVCYKMLSGSTCEARDCSSGFQWQPQSPCSCYYHLGDLAVPDAAVSARDGGMRCTMRRNTPMFYLKQSNENLANDQCR</sequence>
<protein>
    <submittedName>
        <fullName evidence="1">Uncharacterized protein</fullName>
    </submittedName>
</protein>
<dbReference type="EMBL" id="CM020620">
    <property type="protein sequence ID" value="KAK1867588.1"/>
    <property type="molecule type" value="Genomic_DNA"/>
</dbReference>
<evidence type="ECO:0000313" key="1">
    <source>
        <dbReference type="EMBL" id="KAK1867588.1"/>
    </source>
</evidence>
<name>A0ACC3CCP4_PYRYE</name>
<keyword evidence="2" id="KW-1185">Reference proteome</keyword>
<gene>
    <name evidence="1" type="ORF">I4F81_010094</name>
</gene>
<proteinExistence type="predicted"/>
<reference evidence="1" key="1">
    <citation type="submission" date="2019-11" db="EMBL/GenBank/DDBJ databases">
        <title>Nori genome reveals adaptations in red seaweeds to the harsh intertidal environment.</title>
        <authorList>
            <person name="Wang D."/>
            <person name="Mao Y."/>
        </authorList>
    </citation>
    <scope>NUCLEOTIDE SEQUENCE</scope>
    <source>
        <tissue evidence="1">Gametophyte</tissue>
    </source>
</reference>
<comment type="caution">
    <text evidence="1">The sequence shown here is derived from an EMBL/GenBank/DDBJ whole genome shotgun (WGS) entry which is preliminary data.</text>
</comment>
<organism evidence="1 2">
    <name type="scientific">Pyropia yezoensis</name>
    <name type="common">Susabi-nori</name>
    <name type="synonym">Porphyra yezoensis</name>
    <dbReference type="NCBI Taxonomy" id="2788"/>
    <lineage>
        <taxon>Eukaryota</taxon>
        <taxon>Rhodophyta</taxon>
        <taxon>Bangiophyceae</taxon>
        <taxon>Bangiales</taxon>
        <taxon>Bangiaceae</taxon>
        <taxon>Pyropia</taxon>
    </lineage>
</organism>
<accession>A0ACC3CCP4</accession>